<dbReference type="SUPFAM" id="SSF56954">
    <property type="entry name" value="Outer membrane efflux proteins (OEP)"/>
    <property type="match status" value="1"/>
</dbReference>
<reference evidence="4 5" key="1">
    <citation type="submission" date="2016-02" db="EMBL/GenBank/DDBJ databases">
        <title>Species-wide whole genome sequencing reveals diversity, host range in Lonsdalea quercina.</title>
        <authorList>
            <person name="Li Y."/>
        </authorList>
    </citation>
    <scope>NUCLEOTIDE SEQUENCE [LARGE SCALE GENOMIC DNA]</scope>
    <source>
        <strain evidence="4 5">LMG 26264</strain>
    </source>
</reference>
<proteinExistence type="inferred from homology"/>
<keyword evidence="3" id="KW-1134">Transmembrane beta strand</keyword>
<comment type="caution">
    <text evidence="4">The sequence shown here is derived from an EMBL/GenBank/DDBJ whole genome shotgun (WGS) entry which is preliminary data.</text>
</comment>
<accession>A0A1X3S1Y3</accession>
<keyword evidence="3" id="KW-0812">Transmembrane</keyword>
<dbReference type="Gene3D" id="2.20.200.10">
    <property type="entry name" value="Outer membrane efflux proteins (OEP)"/>
    <property type="match status" value="1"/>
</dbReference>
<dbReference type="InterPro" id="IPR010131">
    <property type="entry name" value="MdtP/NodT-like"/>
</dbReference>
<dbReference type="InterPro" id="IPR003423">
    <property type="entry name" value="OMP_efflux"/>
</dbReference>
<comment type="subcellular location">
    <subcellularLocation>
        <location evidence="1 3">Cell outer membrane</location>
        <topology evidence="1 3">Lipid-anchor</topology>
    </subcellularLocation>
</comment>
<dbReference type="Proteomes" id="UP000194020">
    <property type="component" value="Unassembled WGS sequence"/>
</dbReference>
<gene>
    <name evidence="4" type="ORF">AU511_01150</name>
</gene>
<evidence type="ECO:0000313" key="4">
    <source>
        <dbReference type="EMBL" id="OSN08489.1"/>
    </source>
</evidence>
<evidence type="ECO:0000313" key="5">
    <source>
        <dbReference type="Proteomes" id="UP000194020"/>
    </source>
</evidence>
<organism evidence="4 5">
    <name type="scientific">Lonsdalea iberica</name>
    <dbReference type="NCBI Taxonomy" id="1082703"/>
    <lineage>
        <taxon>Bacteria</taxon>
        <taxon>Pseudomonadati</taxon>
        <taxon>Pseudomonadota</taxon>
        <taxon>Gammaproteobacteria</taxon>
        <taxon>Enterobacterales</taxon>
        <taxon>Pectobacteriaceae</taxon>
        <taxon>Lonsdalea</taxon>
    </lineage>
</organism>
<keyword evidence="3" id="KW-0564">Palmitate</keyword>
<dbReference type="Gene3D" id="1.20.1600.10">
    <property type="entry name" value="Outer membrane efflux proteins (OEP)"/>
    <property type="match status" value="1"/>
</dbReference>
<keyword evidence="3" id="KW-0449">Lipoprotein</keyword>
<dbReference type="Pfam" id="PF02321">
    <property type="entry name" value="OEP"/>
    <property type="match status" value="2"/>
</dbReference>
<evidence type="ECO:0000256" key="1">
    <source>
        <dbReference type="ARBA" id="ARBA00004459"/>
    </source>
</evidence>
<dbReference type="GO" id="GO:0009279">
    <property type="term" value="C:cell outer membrane"/>
    <property type="evidence" value="ECO:0007669"/>
    <property type="project" value="UniProtKB-SubCell"/>
</dbReference>
<dbReference type="PROSITE" id="PS51257">
    <property type="entry name" value="PROKAR_LIPOPROTEIN"/>
    <property type="match status" value="1"/>
</dbReference>
<comment type="similarity">
    <text evidence="2 3">Belongs to the outer membrane factor (OMF) (TC 1.B.17) family.</text>
</comment>
<dbReference type="PANTHER" id="PTHR30203">
    <property type="entry name" value="OUTER MEMBRANE CATION EFFLUX PROTEIN"/>
    <property type="match status" value="1"/>
</dbReference>
<evidence type="ECO:0000256" key="3">
    <source>
        <dbReference type="RuleBase" id="RU362097"/>
    </source>
</evidence>
<dbReference type="RefSeq" id="WP_094108506.1">
    <property type="nucleotide sequence ID" value="NZ_LUTP01000002.1"/>
</dbReference>
<dbReference type="PANTHER" id="PTHR30203:SF32">
    <property type="entry name" value="CATION EFFLUX SYSTEM PROTEIN CUSC"/>
    <property type="match status" value="1"/>
</dbReference>
<name>A0A1X3S1Y3_9GAMM</name>
<dbReference type="NCBIfam" id="TIGR01845">
    <property type="entry name" value="outer_NodT"/>
    <property type="match status" value="1"/>
</dbReference>
<keyword evidence="3" id="KW-0472">Membrane</keyword>
<dbReference type="GO" id="GO:0015562">
    <property type="term" value="F:efflux transmembrane transporter activity"/>
    <property type="evidence" value="ECO:0007669"/>
    <property type="project" value="InterPro"/>
</dbReference>
<sequence length="467" mass="49823">MFSRITLLSLSLLLTGCISLDPDYQRPAAPVPTTWPGAAAQSDQNAASSGAVLTDWQHVMNDTRLNTVVERALASNRDLQKAIADIEAAKALYGEERASLFPTLNAELSHTRSRTVDAGVSGSSEAQGAVSSFEIDLFGRNRSLSRAARETWLASEATAQNTRLTLIGETTTAWITLAADKSNLQLAKETMESAGNSLHITERRMAAGVAAATDVSDAMTVYQSARASVASYQTLVAQDINALNLLVGETVPENLQPAPLDQLSDSAVALVPAGVSSEVLLRRPDVQEAEYSLKSANADIGAARANFFPTVSLTASAGVGSNSLSNLFSHGANIWSFAPSVTLPLFTGGSNLAQLRYAEAEKKGLIASYEKAIQSAFKDVADALARRQTLAEQLDAQQQYVAAAQRSFTLAQRSYQSGVGDYLNVLTAQRTLWSSQLELIALRQTDFDNRITLWQSLGGGVSSTTEK</sequence>
<dbReference type="OrthoDB" id="9770517at2"/>
<dbReference type="AlphaFoldDB" id="A0A1X3S1Y3"/>
<protein>
    <submittedName>
        <fullName evidence="4">Multidrug transporter</fullName>
    </submittedName>
</protein>
<dbReference type="EMBL" id="LUTP01000002">
    <property type="protein sequence ID" value="OSN08489.1"/>
    <property type="molecule type" value="Genomic_DNA"/>
</dbReference>
<evidence type="ECO:0000256" key="2">
    <source>
        <dbReference type="ARBA" id="ARBA00007613"/>
    </source>
</evidence>